<evidence type="ECO:0000313" key="2">
    <source>
        <dbReference type="Proteomes" id="UP001339167"/>
    </source>
</evidence>
<sequence>MSLVLYLHGFASSSQSHKALQTRAYFQQHHPEVELLVPDLPYTPLEALAEVSQVLAGRVPTAVIGSSLGGFLATWLAEQHDCRACLINPAVAPYRLLRHHLGRYYHPVRQCHYEVSEQAIELLQQLEPPELAKPSNYLVLLQSGDEVLDYRQAVHFYQHCQLDVQQGGDHSYQNYLQQLPAIVRFCLQTDEFCTEQVMFQP</sequence>
<reference evidence="1 2" key="1">
    <citation type="submission" date="2023-06" db="EMBL/GenBank/DDBJ databases">
        <title>Alkalimonas sp., MEB004 an alkaliphilic bacterium isolated from Lonar Lake, India.</title>
        <authorList>
            <person name="Joshi A."/>
            <person name="Thite S."/>
        </authorList>
    </citation>
    <scope>NUCLEOTIDE SEQUENCE [LARGE SCALE GENOMIC DNA]</scope>
    <source>
        <strain evidence="1 2">MEB004</strain>
    </source>
</reference>
<keyword evidence="1" id="KW-0378">Hydrolase</keyword>
<dbReference type="InterPro" id="IPR008886">
    <property type="entry name" value="UPF0227/Esterase_YqiA"/>
</dbReference>
<evidence type="ECO:0000313" key="1">
    <source>
        <dbReference type="EMBL" id="MEE2024206.1"/>
    </source>
</evidence>
<protein>
    <submittedName>
        <fullName evidence="1">YqiA/YcfP family alpha/beta fold hydrolase</fullName>
    </submittedName>
</protein>
<keyword evidence="2" id="KW-1185">Reference proteome</keyword>
<dbReference type="SUPFAM" id="SSF53474">
    <property type="entry name" value="alpha/beta-Hydrolases"/>
    <property type="match status" value="1"/>
</dbReference>
<dbReference type="Gene3D" id="3.40.50.1820">
    <property type="entry name" value="alpha/beta hydrolase"/>
    <property type="match status" value="1"/>
</dbReference>
<dbReference type="Pfam" id="PF05728">
    <property type="entry name" value="UPF0227"/>
    <property type="match status" value="1"/>
</dbReference>
<accession>A0ABU7JEU2</accession>
<name>A0ABU7JEU2_9GAMM</name>
<dbReference type="RefSeq" id="WP_330087532.1">
    <property type="nucleotide sequence ID" value="NZ_JAUGZK010000004.1"/>
</dbReference>
<dbReference type="PANTHER" id="PTHR35602:SF3">
    <property type="entry name" value="ESTERASE YQIA"/>
    <property type="match status" value="1"/>
</dbReference>
<dbReference type="GO" id="GO:0016787">
    <property type="term" value="F:hydrolase activity"/>
    <property type="evidence" value="ECO:0007669"/>
    <property type="project" value="UniProtKB-KW"/>
</dbReference>
<dbReference type="PANTHER" id="PTHR35602">
    <property type="entry name" value="ESTERASE YQIA-RELATED"/>
    <property type="match status" value="1"/>
</dbReference>
<dbReference type="Proteomes" id="UP001339167">
    <property type="component" value="Unassembled WGS sequence"/>
</dbReference>
<dbReference type="EMBL" id="JAUGZK010000004">
    <property type="protein sequence ID" value="MEE2024206.1"/>
    <property type="molecule type" value="Genomic_DNA"/>
</dbReference>
<comment type="caution">
    <text evidence="1">The sequence shown here is derived from an EMBL/GenBank/DDBJ whole genome shotgun (WGS) entry which is preliminary data.</text>
</comment>
<gene>
    <name evidence="1" type="ORF">QWF21_08095</name>
</gene>
<proteinExistence type="predicted"/>
<organism evidence="1 2">
    <name type="scientific">Alkalimonas mucilaginosa</name>
    <dbReference type="NCBI Taxonomy" id="3057676"/>
    <lineage>
        <taxon>Bacteria</taxon>
        <taxon>Pseudomonadati</taxon>
        <taxon>Pseudomonadota</taxon>
        <taxon>Gammaproteobacteria</taxon>
        <taxon>Alkalimonas</taxon>
    </lineage>
</organism>
<dbReference type="InterPro" id="IPR029058">
    <property type="entry name" value="AB_hydrolase_fold"/>
</dbReference>